<dbReference type="HOGENOM" id="CLU_118911_0_0_9"/>
<name>G7WI11_DESOD</name>
<gene>
    <name evidence="1" type="ordered locus">Desor_4907</name>
</gene>
<reference evidence="1 2" key="2">
    <citation type="journal article" date="2012" name="J. Bacteriol.">
        <title>Complete genome sequences of Desulfosporosinus orientis DSM765T, Desulfosporosinus youngiae DSM17734T, Desulfosporosinus meridiei DSM13257T, and Desulfosporosinus acidiphilus DSM22704T.</title>
        <authorList>
            <person name="Pester M."/>
            <person name="Brambilla E."/>
            <person name="Alazard D."/>
            <person name="Rattei T."/>
            <person name="Weinmaier T."/>
            <person name="Han J."/>
            <person name="Lucas S."/>
            <person name="Lapidus A."/>
            <person name="Cheng J.F."/>
            <person name="Goodwin L."/>
            <person name="Pitluck S."/>
            <person name="Peters L."/>
            <person name="Ovchinnikova G."/>
            <person name="Teshima H."/>
            <person name="Detter J.C."/>
            <person name="Han C.S."/>
            <person name="Tapia R."/>
            <person name="Land M.L."/>
            <person name="Hauser L."/>
            <person name="Kyrpides N.C."/>
            <person name="Ivanova N.N."/>
            <person name="Pagani I."/>
            <person name="Huntmann M."/>
            <person name="Wei C.L."/>
            <person name="Davenport K.W."/>
            <person name="Daligault H."/>
            <person name="Chain P.S."/>
            <person name="Chen A."/>
            <person name="Mavromatis K."/>
            <person name="Markowitz V."/>
            <person name="Szeto E."/>
            <person name="Mikhailova N."/>
            <person name="Pati A."/>
            <person name="Wagner M."/>
            <person name="Woyke T."/>
            <person name="Ollivier B."/>
            <person name="Klenk H.P."/>
            <person name="Spring S."/>
            <person name="Loy A."/>
        </authorList>
    </citation>
    <scope>NUCLEOTIDE SEQUENCE [LARGE SCALE GENOMIC DNA]</scope>
    <source>
        <strain evidence="2">ATCC 19365 / DSM 765 / NCIMB 8382 / VKM B-1628</strain>
    </source>
</reference>
<evidence type="ECO:0000313" key="1">
    <source>
        <dbReference type="EMBL" id="AET70308.1"/>
    </source>
</evidence>
<protein>
    <submittedName>
        <fullName evidence="1">Uncharacterized protein</fullName>
    </submittedName>
</protein>
<keyword evidence="2" id="KW-1185">Reference proteome</keyword>
<reference evidence="2" key="1">
    <citation type="submission" date="2011-11" db="EMBL/GenBank/DDBJ databases">
        <title>Complete sequence of Desulfosporosinus orientis DSM 765.</title>
        <authorList>
            <person name="Lucas S."/>
            <person name="Han J."/>
            <person name="Lapidus A."/>
            <person name="Cheng J.-F."/>
            <person name="Goodwin L."/>
            <person name="Pitluck S."/>
            <person name="Peters L."/>
            <person name="Ovchinnikova G."/>
            <person name="Teshima H."/>
            <person name="Detter J.C."/>
            <person name="Han C."/>
            <person name="Tapia R."/>
            <person name="Land M."/>
            <person name="Hauser L."/>
            <person name="Kyrpides N."/>
            <person name="Ivanova N."/>
            <person name="Pagani I."/>
            <person name="Pester M."/>
            <person name="Spring S."/>
            <person name="Ollivier B."/>
            <person name="Rattei T."/>
            <person name="Klenk H.-P."/>
            <person name="Wagner M."/>
            <person name="Loy A."/>
            <person name="Woyke T."/>
        </authorList>
    </citation>
    <scope>NUCLEOTIDE SEQUENCE [LARGE SCALE GENOMIC DNA]</scope>
    <source>
        <strain evidence="2">ATCC 19365 / DSM 765 / NCIMB 8382 / VKM B-1628</strain>
    </source>
</reference>
<dbReference type="PATRIC" id="fig|768706.3.peg.4991"/>
<accession>G7WI11</accession>
<dbReference type="eggNOG" id="ENOG503334G">
    <property type="taxonomic scope" value="Bacteria"/>
</dbReference>
<evidence type="ECO:0000313" key="2">
    <source>
        <dbReference type="Proteomes" id="UP000006346"/>
    </source>
</evidence>
<dbReference type="STRING" id="768706.Desor_4907"/>
<organism evidence="1 2">
    <name type="scientific">Desulfosporosinus orientis (strain ATCC 19365 / DSM 765 / NCIMB 8382 / VKM B-1628 / Singapore I)</name>
    <name type="common">Desulfotomaculum orientis</name>
    <dbReference type="NCBI Taxonomy" id="768706"/>
    <lineage>
        <taxon>Bacteria</taxon>
        <taxon>Bacillati</taxon>
        <taxon>Bacillota</taxon>
        <taxon>Clostridia</taxon>
        <taxon>Eubacteriales</taxon>
        <taxon>Desulfitobacteriaceae</taxon>
        <taxon>Desulfosporosinus</taxon>
    </lineage>
</organism>
<dbReference type="EMBL" id="CP003108">
    <property type="protein sequence ID" value="AET70308.1"/>
    <property type="molecule type" value="Genomic_DNA"/>
</dbReference>
<dbReference type="KEGG" id="dor:Desor_4907"/>
<sequence>MRIEVLDKVYECENDISAVEEVFNLVNDLLAESNQNFRCLEVDGLELNQDFDQYIVENIKEIKTIVVKVKTLQELLKDTFISVKEYSDRVIPEIDKLVDEFYQEVSSATWERFEQLLEGLQYVIDTLDVINKHQDEFANNQLPTIRQNLLKRIVMLQDALESQDRVRISDVLLYEIIPSFKSLSWEIDAHTSSGKVH</sequence>
<proteinExistence type="predicted"/>
<dbReference type="RefSeq" id="WP_014187114.1">
    <property type="nucleotide sequence ID" value="NC_016584.1"/>
</dbReference>
<dbReference type="Proteomes" id="UP000006346">
    <property type="component" value="Chromosome"/>
</dbReference>
<dbReference type="OrthoDB" id="1683192at2"/>
<dbReference type="AlphaFoldDB" id="G7WI11"/>